<name>A0A9X2EP92_9GAMM</name>
<gene>
    <name evidence="1" type="ORF">MO867_12970</name>
</gene>
<reference evidence="1" key="1">
    <citation type="journal article" date="2022" name="Arch. Microbiol.">
        <title>Microbulbifer okhotskensis sp. nov., isolated from a deep bottom sediment of the Okhotsk Sea.</title>
        <authorList>
            <person name="Romanenko L."/>
            <person name="Kurilenko V."/>
            <person name="Otstavnykh N."/>
            <person name="Velansky P."/>
            <person name="Isaeva M."/>
            <person name="Mikhailov V."/>
        </authorList>
    </citation>
    <scope>NUCLEOTIDE SEQUENCE</scope>
    <source>
        <strain evidence="1">OS29</strain>
    </source>
</reference>
<keyword evidence="2" id="KW-1185">Reference proteome</keyword>
<protein>
    <submittedName>
        <fullName evidence="1">Uncharacterized protein</fullName>
    </submittedName>
</protein>
<proteinExistence type="predicted"/>
<accession>A0A9X2EP92</accession>
<dbReference type="RefSeq" id="WP_252468543.1">
    <property type="nucleotide sequence ID" value="NZ_JALBWM010000055.1"/>
</dbReference>
<sequence length="142" mass="15440">MRTLILSTVLSFTVPVGLLGCTSNFPRNLVQSVVADTHLGWKTAPENQLAFSVATASGVAQVELQPLPEEFTIVTLELPGMQKVERVQWENDVGQFTTLYDGRAGLDGVSLQSRGHGSRLQLQLSAMDYIRDGGVLTVTDQH</sequence>
<evidence type="ECO:0000313" key="1">
    <source>
        <dbReference type="EMBL" id="MCO1335245.1"/>
    </source>
</evidence>
<organism evidence="1 2">
    <name type="scientific">Microbulbifer okhotskensis</name>
    <dbReference type="NCBI Taxonomy" id="2926617"/>
    <lineage>
        <taxon>Bacteria</taxon>
        <taxon>Pseudomonadati</taxon>
        <taxon>Pseudomonadota</taxon>
        <taxon>Gammaproteobacteria</taxon>
        <taxon>Cellvibrionales</taxon>
        <taxon>Microbulbiferaceae</taxon>
        <taxon>Microbulbifer</taxon>
    </lineage>
</organism>
<dbReference type="Proteomes" id="UP001139028">
    <property type="component" value="Unassembled WGS sequence"/>
</dbReference>
<dbReference type="AlphaFoldDB" id="A0A9X2EP92"/>
<comment type="caution">
    <text evidence="1">The sequence shown here is derived from an EMBL/GenBank/DDBJ whole genome shotgun (WGS) entry which is preliminary data.</text>
</comment>
<evidence type="ECO:0000313" key="2">
    <source>
        <dbReference type="Proteomes" id="UP001139028"/>
    </source>
</evidence>
<dbReference type="EMBL" id="JALBWM010000055">
    <property type="protein sequence ID" value="MCO1335245.1"/>
    <property type="molecule type" value="Genomic_DNA"/>
</dbReference>
<dbReference type="PROSITE" id="PS51257">
    <property type="entry name" value="PROKAR_LIPOPROTEIN"/>
    <property type="match status" value="1"/>
</dbReference>